<dbReference type="GO" id="GO:0031177">
    <property type="term" value="F:phosphopantetheine binding"/>
    <property type="evidence" value="ECO:0007669"/>
    <property type="project" value="InterPro"/>
</dbReference>
<dbReference type="InterPro" id="IPR020843">
    <property type="entry name" value="ER"/>
</dbReference>
<dbReference type="Pfam" id="PF00109">
    <property type="entry name" value="ketoacyl-synt"/>
    <property type="match status" value="1"/>
</dbReference>
<feature type="domain" description="Ketosynthase family 3 (KS3)" evidence="10">
    <location>
        <begin position="555"/>
        <end position="982"/>
    </location>
</feature>
<dbReference type="InterPro" id="IPR002364">
    <property type="entry name" value="Quin_OxRdtase/zeta-crystal_CS"/>
</dbReference>
<evidence type="ECO:0000259" key="10">
    <source>
        <dbReference type="PROSITE" id="PS52004"/>
    </source>
</evidence>
<organism evidence="12 13">
    <name type="scientific">Dickeya poaceiphila</name>
    <dbReference type="NCBI Taxonomy" id="568768"/>
    <lineage>
        <taxon>Bacteria</taxon>
        <taxon>Pseudomonadati</taxon>
        <taxon>Pseudomonadota</taxon>
        <taxon>Gammaproteobacteria</taxon>
        <taxon>Enterobacterales</taxon>
        <taxon>Pectobacteriaceae</taxon>
        <taxon>Dickeya</taxon>
    </lineage>
</organism>
<dbReference type="SMART" id="SM00826">
    <property type="entry name" value="PKS_DH"/>
    <property type="match status" value="1"/>
</dbReference>
<dbReference type="SUPFAM" id="SSF55048">
    <property type="entry name" value="Probable ACP-binding domain of malonyl-CoA ACP transacylase"/>
    <property type="match status" value="2"/>
</dbReference>
<dbReference type="Gene3D" id="3.40.47.10">
    <property type="match status" value="1"/>
</dbReference>
<dbReference type="Pfam" id="PF21089">
    <property type="entry name" value="PKS_DH_N"/>
    <property type="match status" value="1"/>
</dbReference>
<dbReference type="InterPro" id="IPR013968">
    <property type="entry name" value="PKS_KR"/>
</dbReference>
<dbReference type="SUPFAM" id="SSF47336">
    <property type="entry name" value="ACP-like"/>
    <property type="match status" value="2"/>
</dbReference>
<dbReference type="Pfam" id="PF14765">
    <property type="entry name" value="PS-DH"/>
    <property type="match status" value="1"/>
</dbReference>
<dbReference type="PROSITE" id="PS52019">
    <property type="entry name" value="PKS_MFAS_DH"/>
    <property type="match status" value="1"/>
</dbReference>
<feature type="region of interest" description="N-terminal hotdog fold" evidence="8">
    <location>
        <begin position="1456"/>
        <end position="1583"/>
    </location>
</feature>
<dbReference type="Pfam" id="PF22953">
    <property type="entry name" value="SpnB_Rossmann"/>
    <property type="match status" value="1"/>
</dbReference>
<dbReference type="Proteomes" id="UP000320591">
    <property type="component" value="Chromosome"/>
</dbReference>
<dbReference type="CDD" id="cd08956">
    <property type="entry name" value="KR_3_FAS_SDR_x"/>
    <property type="match status" value="1"/>
</dbReference>
<dbReference type="PANTHER" id="PTHR43775">
    <property type="entry name" value="FATTY ACID SYNTHASE"/>
    <property type="match status" value="1"/>
</dbReference>
<dbReference type="Pfam" id="PF00698">
    <property type="entry name" value="Acyl_transf_1"/>
    <property type="match status" value="2"/>
</dbReference>
<dbReference type="SMART" id="SM01294">
    <property type="entry name" value="PKS_PP_betabranch"/>
    <property type="match status" value="1"/>
</dbReference>
<dbReference type="InterPro" id="IPR049551">
    <property type="entry name" value="PKS_DH_C"/>
</dbReference>
<dbReference type="PROSITE" id="PS01162">
    <property type="entry name" value="QOR_ZETA_CRYSTAL"/>
    <property type="match status" value="1"/>
</dbReference>
<evidence type="ECO:0000256" key="8">
    <source>
        <dbReference type="PROSITE-ProRule" id="PRU01363"/>
    </source>
</evidence>
<name>A0A5B8IA20_9GAMM</name>
<feature type="region of interest" description="C-terminal hotdog fold" evidence="8">
    <location>
        <begin position="1597"/>
        <end position="1733"/>
    </location>
</feature>
<dbReference type="PROSITE" id="PS00606">
    <property type="entry name" value="KS3_1"/>
    <property type="match status" value="1"/>
</dbReference>
<dbReference type="InterPro" id="IPR020841">
    <property type="entry name" value="PKS_Beta-ketoAc_synthase_dom"/>
</dbReference>
<feature type="domain" description="PKS/mFAS DH" evidence="11">
    <location>
        <begin position="1456"/>
        <end position="1733"/>
    </location>
</feature>
<evidence type="ECO:0000256" key="1">
    <source>
        <dbReference type="ARBA" id="ARBA00005194"/>
    </source>
</evidence>
<evidence type="ECO:0000256" key="6">
    <source>
        <dbReference type="ARBA" id="ARBA00023268"/>
    </source>
</evidence>
<dbReference type="InterPro" id="IPR016036">
    <property type="entry name" value="Malonyl_transacylase_ACP-bd"/>
</dbReference>
<evidence type="ECO:0000256" key="2">
    <source>
        <dbReference type="ARBA" id="ARBA00006484"/>
    </source>
</evidence>
<evidence type="ECO:0000313" key="13">
    <source>
        <dbReference type="Proteomes" id="UP000320591"/>
    </source>
</evidence>
<dbReference type="SUPFAM" id="SSF52151">
    <property type="entry name" value="FabD/lysophospholipase-like"/>
    <property type="match status" value="2"/>
</dbReference>
<dbReference type="InterPro" id="IPR016035">
    <property type="entry name" value="Acyl_Trfase/lysoPLipase"/>
</dbReference>
<dbReference type="SMART" id="SM00822">
    <property type="entry name" value="PKS_KR"/>
    <property type="match status" value="1"/>
</dbReference>
<accession>A0A5B8IA20</accession>
<dbReference type="SUPFAM" id="SSF51735">
    <property type="entry name" value="NAD(P)-binding Rossmann-fold domains"/>
    <property type="match status" value="3"/>
</dbReference>
<evidence type="ECO:0000256" key="5">
    <source>
        <dbReference type="ARBA" id="ARBA00022679"/>
    </source>
</evidence>
<dbReference type="InterPro" id="IPR013154">
    <property type="entry name" value="ADH-like_N"/>
</dbReference>
<dbReference type="SMART" id="SM00825">
    <property type="entry name" value="PKS_KS"/>
    <property type="match status" value="1"/>
</dbReference>
<comment type="similarity">
    <text evidence="2">Belongs to the short-chain dehydrogenases/reductases (SDR) family.</text>
</comment>
<dbReference type="RefSeq" id="WP_146411486.1">
    <property type="nucleotide sequence ID" value="NZ_CP042220.2"/>
</dbReference>
<keyword evidence="13" id="KW-1185">Reference proteome</keyword>
<dbReference type="EMBL" id="CP042220">
    <property type="protein sequence ID" value="QDX31003.1"/>
    <property type="molecule type" value="Genomic_DNA"/>
</dbReference>
<dbReference type="InterPro" id="IPR016039">
    <property type="entry name" value="Thiolase-like"/>
</dbReference>
<dbReference type="PROSITE" id="PS52004">
    <property type="entry name" value="KS3_2"/>
    <property type="match status" value="1"/>
</dbReference>
<dbReference type="Gene3D" id="1.10.1200.10">
    <property type="entry name" value="ACP-like"/>
    <property type="match status" value="2"/>
</dbReference>
<dbReference type="CDD" id="cd05195">
    <property type="entry name" value="enoyl_red"/>
    <property type="match status" value="1"/>
</dbReference>
<keyword evidence="4" id="KW-0597">Phosphoprotein</keyword>
<evidence type="ECO:0000259" key="11">
    <source>
        <dbReference type="PROSITE" id="PS52019"/>
    </source>
</evidence>
<dbReference type="InterPro" id="IPR042104">
    <property type="entry name" value="PKS_dehydratase_sf"/>
</dbReference>
<dbReference type="SMART" id="SM00823">
    <property type="entry name" value="PKS_PP"/>
    <property type="match status" value="2"/>
</dbReference>
<dbReference type="SUPFAM" id="SSF50129">
    <property type="entry name" value="GroES-like"/>
    <property type="match status" value="1"/>
</dbReference>
<dbReference type="InterPro" id="IPR006162">
    <property type="entry name" value="Ppantetheine_attach_site"/>
</dbReference>
<reference evidence="12 13" key="1">
    <citation type="journal article" date="2019" name="Environ. Microbiol.">
        <title>The phytopathogenic nature of Dickeya aquatica 174/2 and the dynamic early evolution of Dickeya pathogenicity.</title>
        <authorList>
            <person name="Duprey A."/>
            <person name="Taib N."/>
            <person name="Leonard S."/>
            <person name="Garin T."/>
            <person name="Flandrois J.P."/>
            <person name="Nasser W."/>
            <person name="Brochier-Armanet C."/>
            <person name="Reverchon S."/>
        </authorList>
    </citation>
    <scope>NUCLEOTIDE SEQUENCE [LARGE SCALE GENOMIC DNA]</scope>
    <source>
        <strain evidence="12 13">NCPPB 569</strain>
    </source>
</reference>
<gene>
    <name evidence="12" type="ORF">Dpoa569_0002963</name>
</gene>
<dbReference type="FunFam" id="3.40.50.720:FF:000209">
    <property type="entry name" value="Polyketide synthase Pks12"/>
    <property type="match status" value="1"/>
</dbReference>
<dbReference type="InterPro" id="IPR032821">
    <property type="entry name" value="PKS_assoc"/>
</dbReference>
<dbReference type="InterPro" id="IPR036291">
    <property type="entry name" value="NAD(P)-bd_dom_sf"/>
</dbReference>
<dbReference type="SUPFAM" id="SSF53901">
    <property type="entry name" value="Thiolase-like"/>
    <property type="match status" value="1"/>
</dbReference>
<dbReference type="SMART" id="SM00827">
    <property type="entry name" value="PKS_AT"/>
    <property type="match status" value="2"/>
</dbReference>
<dbReference type="InterPro" id="IPR014031">
    <property type="entry name" value="Ketoacyl_synth_C"/>
</dbReference>
<dbReference type="CDD" id="cd00833">
    <property type="entry name" value="PKS"/>
    <property type="match status" value="1"/>
</dbReference>
<dbReference type="InterPro" id="IPR057326">
    <property type="entry name" value="KR_dom"/>
</dbReference>
<dbReference type="InterPro" id="IPR020807">
    <property type="entry name" value="PKS_DH"/>
</dbReference>
<dbReference type="GO" id="GO:0004312">
    <property type="term" value="F:fatty acid synthase activity"/>
    <property type="evidence" value="ECO:0007669"/>
    <property type="project" value="TreeGrafter"/>
</dbReference>
<keyword evidence="6" id="KW-0511">Multifunctional enzyme</keyword>
<dbReference type="GO" id="GO:0004315">
    <property type="term" value="F:3-oxoacyl-[acyl-carrier-protein] synthase activity"/>
    <property type="evidence" value="ECO:0007669"/>
    <property type="project" value="InterPro"/>
</dbReference>
<dbReference type="Pfam" id="PF08659">
    <property type="entry name" value="KR"/>
    <property type="match status" value="1"/>
</dbReference>
<dbReference type="KEGG" id="dic:Dpoa569_0002963"/>
<dbReference type="InterPro" id="IPR014030">
    <property type="entry name" value="Ketoacyl_synth_N"/>
</dbReference>
<dbReference type="Pfam" id="PF00550">
    <property type="entry name" value="PP-binding"/>
    <property type="match status" value="2"/>
</dbReference>
<dbReference type="SMART" id="SM00829">
    <property type="entry name" value="PKS_ER"/>
    <property type="match status" value="1"/>
</dbReference>
<dbReference type="Gene3D" id="3.40.366.10">
    <property type="entry name" value="Malonyl-Coenzyme A Acyl Carrier Protein, domain 2"/>
    <property type="match status" value="2"/>
</dbReference>
<dbReference type="InterPro" id="IPR011032">
    <property type="entry name" value="GroES-like_sf"/>
</dbReference>
<dbReference type="Pfam" id="PF02801">
    <property type="entry name" value="Ketoacyl-synt_C"/>
    <property type="match status" value="1"/>
</dbReference>
<dbReference type="Gene3D" id="3.40.50.720">
    <property type="entry name" value="NAD(P)-binding Rossmann-like Domain"/>
    <property type="match status" value="1"/>
</dbReference>
<comment type="pathway">
    <text evidence="1">Lipid metabolism; fatty acid biosynthesis.</text>
</comment>
<dbReference type="GO" id="GO:0006633">
    <property type="term" value="P:fatty acid biosynthetic process"/>
    <property type="evidence" value="ECO:0007669"/>
    <property type="project" value="UniProtKB-UniPathway"/>
</dbReference>
<proteinExistence type="inferred from homology"/>
<dbReference type="Pfam" id="PF16197">
    <property type="entry name" value="KAsynt_C_assoc"/>
    <property type="match status" value="1"/>
</dbReference>
<dbReference type="PROSITE" id="PS00012">
    <property type="entry name" value="PHOSPHOPANTETHEINE"/>
    <property type="match status" value="1"/>
</dbReference>
<keyword evidence="5" id="KW-0808">Transferase</keyword>
<dbReference type="UniPathway" id="UPA00094"/>
<dbReference type="PANTHER" id="PTHR43775:SF51">
    <property type="entry name" value="INACTIVE PHENOLPHTHIOCEROL SYNTHESIS POLYKETIDE SYNTHASE TYPE I PKS1-RELATED"/>
    <property type="match status" value="1"/>
</dbReference>
<dbReference type="GO" id="GO:0008270">
    <property type="term" value="F:zinc ion binding"/>
    <property type="evidence" value="ECO:0007669"/>
    <property type="project" value="InterPro"/>
</dbReference>
<evidence type="ECO:0000313" key="12">
    <source>
        <dbReference type="EMBL" id="QDX31003.1"/>
    </source>
</evidence>
<dbReference type="InterPro" id="IPR036736">
    <property type="entry name" value="ACP-like_sf"/>
</dbReference>
<keyword evidence="3" id="KW-0596">Phosphopantetheine</keyword>
<dbReference type="Pfam" id="PF13602">
    <property type="entry name" value="ADH_zinc_N_2"/>
    <property type="match status" value="1"/>
</dbReference>
<sequence>MNTVHLPLILSGESESARAIVAERLRITLESLSDDELATFCLHQFTLPHAKSRSAVFATDKAGLIKGLTSLVQGRAARNVLSGNAAVGANPVLVFSGQGPLWPGMTSELLNTLPVYRQSVNENGAMLQPHLNWNPADALAAGESFFRQKHIQPIQFTLSSALADTWRAFGIRESAVVGHSVGEAAAACCAGYLSREDAARLVALWGQTLTRIEGQGAMISVAASVDDITPLLNESDGRLAVAAINSTKSVTLSGSTADTDAMLERLTKAGFWTWKVPGGEVAGHSPQVDILKNEVLEQAPRNILSSAQTAYYSSVTGTRYYGSDFQPDYWYRILREPVLFENSIRALINDGHRLFIEVSPHPVLATVIEEHLRAAGVQGAAITTLERRKNDRESFLHALTHAFINGAPVDWNRVFTQLLPEHAAPAAPTTNEPLSLCDSPVNTEPNDEIDQLALRDHSPSEQYDILLGLISHEIETLLGKNFSSDMQAFREIGFTSLNVVEFSRGLSIATGLALPSTLLYDHPTPRALSEYLRQALGLSSSEDGEHNALNTRHHNEPIAIIGMACRYPGGVNSPEALWDLVFEGRDVIGDYPSDRGWDVKNLYDPQPGRPGKISTRTSGFLYEAPLFDARFFGISPREALTLEPQQRLLLEISWETIERAGIAPSDLYGSNTGIYAGIMATEYGSQIQHAAEEVSGYGYMGTATCVASGRVAYSLGLHGPAVTIDTACSSSLVAIHTACEALRSNDCKLALAGGITIMPTPGVLIDFSQQHVLAPDGRCKAFSASADGVGLSEGIGMLLLEPLSLAQANGHPVLGVIRGSAVNQDGASNGLTAPNGTAQQQVIRHALANAGLTPQDIDVVEAHGTGTRLGDPIEANALMATYGRQRSAERPLLLGSIKSNIGHTQAAAGVAGVIKMLMALRHSMLPRSLHITEPSHEIDWSSGAIRLLAEPQPWPPVGDRPYRAAISSFGVSGTNSHLIVEQPPVLTPISRIHAETAAAPQNLLWPIAAKTDTALRKKAAQLREYLLNKQDVDPINVGYSLGISRSQFSCRAAVRGQSREVLLKGLLALENGQDYPTLTVGASAANESGKLLFIFPGQGSQWPKMGMELYNAFSVYRQAINEVDSALRAYVDWSLIDVLHANPDTPPLDRIDIVQPALFAVMTALARLWQSFGFTPHAVAGHSQGEIAAAYIAGALSLQDAVRIVALRSRLMLSQSGHGAMAMIGLSEQQTRTFLCADDGEITLAVFNSPTSTVVSGDARVIEMLLRRCKKEQIRAKRIAVDVAGHSTQLNTLRPILMELFSELKPVATHIPFYSTIDGYSPDAPLPGAMLDAKYWCDNLCRPVRFFDTILALSKNGKTTFLECSPHAVLLPALEETTDNTATIVSSMQRDKPAVECLTQAMAQLYVSGHNINWRALHPTASLVDIPTYPFEHHHYWLTPPAVGNVATVGQRPAEHALLSAIVDLPDDAGVLLTGRIGLAGHPWLADHAATGVALVPGTAYLDMVHYAAQLTDYHAITELVIQTPLVLPEQGELDLQLRVRRPDEQGQRAVTLHARHHHDEDHDASAWTLHATAQLQRDAPGLERPFDNADWPPVNSEPLDLTRLHQRLYAAGYEYGSAFKGLSAAWRDGDDVYAEASLPEALSTNGYLLHPALLDALLHTIALPEDDGATALRLPFALSGITLTEEQPRQLRARLHLKTNDTVSLIATDEAGATVIAIETLTLRETTRDKLREQLRIQPQYDLLRTIWSALPGASKVREAPPATSWALLTTDPSDAGLPGITAHYHTWSELTAVRESTTPPSVLVWRLPNTGGMDTDDVPRAARTLCEQVLNLLQRWLADESMATTTLLVITQHATEQGFHEHVDVAHSAAWALLHSAQNENPGRIVLLDTNRPLTDTALLHAALVSGRSQFAVRQGQLLIPHLGRTVTTGLLSPPCESTLWRLDISDTGNLDNLRLKPAPEAGATLGKGQIRLSVRAAGINFYDIVCALGLIAPQHEFGTEAAGVVMEVGPEVTGFNIGDRVMVLTEGAFGPTVIADQTMTFHLPEDWTFAQAAGVPIVFLTAYYALTQLASLRSGERVLIHAAAGGVGQAAIQLARHLGAEIFATAHPDKWPVLRRLGIPDDHIASSRSLEFAEQFRPLLNGKGLDVVLNSLSGEFIDASMSLMASQGRFIELGKTDIRKDFPACLTYHYLDRPDHDPAQTTAMLTSLLSLMQAGSLTPLPVTAFDIKEAIHAFRLMQQGRHTGKVVLTFPQPLNPNGTVLITGGTGTLAGLLAHHLVDSHQVKHLILASRSGLRAAGAAQLKTELENAGAMVEIVACDITDPLAQDRLLAAIPAAHPLTGVFHTAGALADATIANLTAESLDTVFSPKSDAVWHLHQKTRTDDLAAFVLYSSSAGTLGSPGQGNYAAANKALDAIAHNRRRQGWCTTSLAWGWWQPVTGLSSQLSSTDNARIARTGLAPITPEHGNALVDAALALPYAVYTAAPLNPQVLRKNAQSGRLHPLFERLAGPVDTRRTQSGGEKTPDLRQSLSTLEPSARLKQLQAVIADNMAGILGLENGSLLAPDQSFKESGIDSLMALELRNRLTAASGLRLSATLTYDYPTPAALAEHLDAELFSGQDAATRESLTETDELRLHQRIAAIPLARLRNAGLLDELLQIANSIEPVEQVPVNPQPQVADIESASLDELVSMVMSDRKK</sequence>
<dbReference type="InterPro" id="IPR050091">
    <property type="entry name" value="PKS_NRPS_Biosynth_Enz"/>
</dbReference>
<dbReference type="InterPro" id="IPR018201">
    <property type="entry name" value="Ketoacyl_synth_AS"/>
</dbReference>
<evidence type="ECO:0000256" key="4">
    <source>
        <dbReference type="ARBA" id="ARBA00022553"/>
    </source>
</evidence>
<dbReference type="InterPro" id="IPR049900">
    <property type="entry name" value="PKS_mFAS_DH"/>
</dbReference>
<feature type="domain" description="Carrier" evidence="9">
    <location>
        <begin position="2540"/>
        <end position="2618"/>
    </location>
</feature>
<dbReference type="Gene3D" id="3.40.50.11460">
    <property type="match status" value="1"/>
</dbReference>
<feature type="domain" description="Carrier" evidence="9">
    <location>
        <begin position="461"/>
        <end position="536"/>
    </location>
</feature>
<dbReference type="InterPro" id="IPR020806">
    <property type="entry name" value="PKS_PP-bd"/>
</dbReference>
<dbReference type="InterPro" id="IPR001227">
    <property type="entry name" value="Ac_transferase_dom_sf"/>
</dbReference>
<comment type="function">
    <text evidence="7">Involved in production of the polyketide antibiotic thailandamide.</text>
</comment>
<dbReference type="Gene3D" id="3.30.70.3290">
    <property type="match status" value="2"/>
</dbReference>
<evidence type="ECO:0000256" key="3">
    <source>
        <dbReference type="ARBA" id="ARBA00022450"/>
    </source>
</evidence>
<dbReference type="InterPro" id="IPR009081">
    <property type="entry name" value="PP-bd_ACP"/>
</dbReference>
<dbReference type="InterPro" id="IPR049552">
    <property type="entry name" value="PKS_DH_N"/>
</dbReference>
<evidence type="ECO:0000256" key="7">
    <source>
        <dbReference type="ARBA" id="ARBA00054155"/>
    </source>
</evidence>
<dbReference type="PROSITE" id="PS50075">
    <property type="entry name" value="CARRIER"/>
    <property type="match status" value="2"/>
</dbReference>
<dbReference type="STRING" id="568768.GCA_000406125_00887"/>
<protein>
    <submittedName>
        <fullName evidence="12">SDR family NAD(P)-dependent oxidoreductase</fullName>
    </submittedName>
</protein>
<dbReference type="Gene3D" id="3.10.129.110">
    <property type="entry name" value="Polyketide synthase dehydratase"/>
    <property type="match status" value="1"/>
</dbReference>
<feature type="active site" description="Proton donor; for dehydratase activity" evidence="8">
    <location>
        <position position="1656"/>
    </location>
</feature>
<feature type="active site" description="Proton acceptor; for dehydratase activity" evidence="8">
    <location>
        <position position="1488"/>
    </location>
</feature>
<dbReference type="Pfam" id="PF08240">
    <property type="entry name" value="ADH_N"/>
    <property type="match status" value="1"/>
</dbReference>
<dbReference type="GO" id="GO:0016491">
    <property type="term" value="F:oxidoreductase activity"/>
    <property type="evidence" value="ECO:0007669"/>
    <property type="project" value="InterPro"/>
</dbReference>
<dbReference type="InterPro" id="IPR055123">
    <property type="entry name" value="SpnB-like_Rossmann"/>
</dbReference>
<dbReference type="FunFam" id="3.40.47.10:FF:000019">
    <property type="entry name" value="Polyketide synthase type I"/>
    <property type="match status" value="1"/>
</dbReference>
<dbReference type="Gene3D" id="3.90.180.10">
    <property type="entry name" value="Medium-chain alcohol dehydrogenases, catalytic domain"/>
    <property type="match status" value="1"/>
</dbReference>
<evidence type="ECO:0000259" key="9">
    <source>
        <dbReference type="PROSITE" id="PS50075"/>
    </source>
</evidence>
<dbReference type="InterPro" id="IPR014043">
    <property type="entry name" value="Acyl_transferase_dom"/>
</dbReference>